<keyword evidence="6" id="KW-0539">Nucleus</keyword>
<comment type="similarity">
    <text evidence="3">Belongs to the NOP53 family.</text>
</comment>
<evidence type="ECO:0000256" key="2">
    <source>
        <dbReference type="ARBA" id="ARBA00004642"/>
    </source>
</evidence>
<dbReference type="STRING" id="1314776.A0A165XUQ1"/>
<proteinExistence type="inferred from homology"/>
<dbReference type="GO" id="GO:0005730">
    <property type="term" value="C:nucleolus"/>
    <property type="evidence" value="ECO:0007669"/>
    <property type="project" value="UniProtKB-SubCell"/>
</dbReference>
<dbReference type="AlphaFoldDB" id="A0A165XUQ1"/>
<feature type="compositionally biased region" description="Basic residues" evidence="7">
    <location>
        <begin position="18"/>
        <end position="27"/>
    </location>
</feature>
<keyword evidence="5" id="KW-0690">Ribosome biogenesis</keyword>
<feature type="compositionally biased region" description="Polar residues" evidence="7">
    <location>
        <begin position="1"/>
        <end position="17"/>
    </location>
</feature>
<evidence type="ECO:0000313" key="8">
    <source>
        <dbReference type="EMBL" id="KZT32572.1"/>
    </source>
</evidence>
<dbReference type="GO" id="GO:0042254">
    <property type="term" value="P:ribosome biogenesis"/>
    <property type="evidence" value="ECO:0007669"/>
    <property type="project" value="UniProtKB-KW"/>
</dbReference>
<evidence type="ECO:0000256" key="1">
    <source>
        <dbReference type="ARBA" id="ARBA00004604"/>
    </source>
</evidence>
<evidence type="ECO:0000256" key="4">
    <source>
        <dbReference type="ARBA" id="ARBA00018339"/>
    </source>
</evidence>
<gene>
    <name evidence="8" type="ORF">SISSUDRAFT_993954</name>
</gene>
<comment type="subcellular location">
    <subcellularLocation>
        <location evidence="1">Nucleus</location>
        <location evidence="1">Nucleolus</location>
    </subcellularLocation>
    <subcellularLocation>
        <location evidence="2">Nucleus</location>
        <location evidence="2">Nucleoplasm</location>
    </subcellularLocation>
</comment>
<evidence type="ECO:0000256" key="7">
    <source>
        <dbReference type="SAM" id="MobiDB-lite"/>
    </source>
</evidence>
<dbReference type="InterPro" id="IPR011687">
    <property type="entry name" value="Nop53/GLTSCR2"/>
</dbReference>
<protein>
    <recommendedName>
        <fullName evidence="4">Ribosome biogenesis protein NOP53</fullName>
    </recommendedName>
</protein>
<evidence type="ECO:0000256" key="3">
    <source>
        <dbReference type="ARBA" id="ARBA00008838"/>
    </source>
</evidence>
<dbReference type="OrthoDB" id="5072at2759"/>
<reference evidence="8 9" key="1">
    <citation type="journal article" date="2016" name="Mol. Biol. Evol.">
        <title>Comparative Genomics of Early-Diverging Mushroom-Forming Fungi Provides Insights into the Origins of Lignocellulose Decay Capabilities.</title>
        <authorList>
            <person name="Nagy L.G."/>
            <person name="Riley R."/>
            <person name="Tritt A."/>
            <person name="Adam C."/>
            <person name="Daum C."/>
            <person name="Floudas D."/>
            <person name="Sun H."/>
            <person name="Yadav J.S."/>
            <person name="Pangilinan J."/>
            <person name="Larsson K.H."/>
            <person name="Matsuura K."/>
            <person name="Barry K."/>
            <person name="Labutti K."/>
            <person name="Kuo R."/>
            <person name="Ohm R.A."/>
            <person name="Bhattacharya S.S."/>
            <person name="Shirouzu T."/>
            <person name="Yoshinaga Y."/>
            <person name="Martin F.M."/>
            <person name="Grigoriev I.V."/>
            <person name="Hibbett D.S."/>
        </authorList>
    </citation>
    <scope>NUCLEOTIDE SEQUENCE [LARGE SCALE GENOMIC DNA]</scope>
    <source>
        <strain evidence="8 9">HHB10207 ss-3</strain>
    </source>
</reference>
<evidence type="ECO:0000313" key="9">
    <source>
        <dbReference type="Proteomes" id="UP000076798"/>
    </source>
</evidence>
<dbReference type="Proteomes" id="UP000076798">
    <property type="component" value="Unassembled WGS sequence"/>
</dbReference>
<accession>A0A165XUQ1</accession>
<dbReference type="EMBL" id="KV428317">
    <property type="protein sequence ID" value="KZT32572.1"/>
    <property type="molecule type" value="Genomic_DNA"/>
</dbReference>
<dbReference type="Pfam" id="PF07767">
    <property type="entry name" value="Nop53"/>
    <property type="match status" value="1"/>
</dbReference>
<evidence type="ECO:0000256" key="6">
    <source>
        <dbReference type="ARBA" id="ARBA00023242"/>
    </source>
</evidence>
<feature type="region of interest" description="Disordered" evidence="7">
    <location>
        <begin position="1"/>
        <end position="31"/>
    </location>
</feature>
<evidence type="ECO:0000256" key="5">
    <source>
        <dbReference type="ARBA" id="ARBA00022517"/>
    </source>
</evidence>
<keyword evidence="9" id="KW-1185">Reference proteome</keyword>
<organism evidence="8 9">
    <name type="scientific">Sistotremastrum suecicum HHB10207 ss-3</name>
    <dbReference type="NCBI Taxonomy" id="1314776"/>
    <lineage>
        <taxon>Eukaryota</taxon>
        <taxon>Fungi</taxon>
        <taxon>Dikarya</taxon>
        <taxon>Basidiomycota</taxon>
        <taxon>Agaricomycotina</taxon>
        <taxon>Agaricomycetes</taxon>
        <taxon>Sistotremastrales</taxon>
        <taxon>Sistotremastraceae</taxon>
        <taxon>Sistotremastrum</taxon>
    </lineage>
</organism>
<dbReference type="GO" id="GO:0005654">
    <property type="term" value="C:nucleoplasm"/>
    <property type="evidence" value="ECO:0007669"/>
    <property type="project" value="UniProtKB-SubCell"/>
</dbReference>
<name>A0A165XUQ1_9AGAM</name>
<sequence length="50" mass="5445">MPKIKSNPTGAPATHSQSSRKGKKAWRKNVDLGEVEEGLENLRAEERGVG</sequence>